<organism evidence="2 3">
    <name type="scientific">Candidatus Endolissoclinum faulkneri L2</name>
    <dbReference type="NCBI Taxonomy" id="1193729"/>
    <lineage>
        <taxon>Bacteria</taxon>
        <taxon>Pseudomonadati</taxon>
        <taxon>Pseudomonadota</taxon>
        <taxon>Alphaproteobacteria</taxon>
        <taxon>Rhodospirillales</taxon>
        <taxon>Rhodospirillaceae</taxon>
        <taxon>Candidatus Endolissoclinum</taxon>
    </lineage>
</organism>
<evidence type="ECO:0000313" key="2">
    <source>
        <dbReference type="EMBL" id="AFX99508.1"/>
    </source>
</evidence>
<dbReference type="HOGENOM" id="CLU_2913808_0_0_5"/>
<dbReference type="STRING" id="1193729.A1OE_1335"/>
<dbReference type="AlphaFoldDB" id="K7Z5X9"/>
<proteinExistence type="predicted"/>
<protein>
    <submittedName>
        <fullName evidence="2">Uncharacterized protein</fullName>
    </submittedName>
</protein>
<dbReference type="KEGG" id="thal:A1OE_1335"/>
<evidence type="ECO:0000313" key="3">
    <source>
        <dbReference type="Proteomes" id="UP000010077"/>
    </source>
</evidence>
<gene>
    <name evidence="2" type="ORF">A1OE_1335</name>
</gene>
<sequence>MFNFLFNIFSVNNNFYLITLFIRLLCIILSIAFFIMIFFAKEQFMARIKFIYSKSFSKKKN</sequence>
<keyword evidence="1" id="KW-1133">Transmembrane helix</keyword>
<reference evidence="2 3" key="1">
    <citation type="journal article" date="2012" name="Proc. Natl. Acad. Sci. U.S.A.">
        <title>Genome streamlining and chemical defense in a coral reef symbiosis.</title>
        <authorList>
            <person name="Kwan J.C."/>
            <person name="Donia M.S."/>
            <person name="Han A.W."/>
            <person name="Hirose E."/>
            <person name="Haygood M.G."/>
            <person name="Schmidt E.W."/>
        </authorList>
    </citation>
    <scope>NUCLEOTIDE SEQUENCE [LARGE SCALE GENOMIC DNA]</scope>
    <source>
        <strain evidence="2 3">L2</strain>
    </source>
</reference>
<dbReference type="Proteomes" id="UP000010077">
    <property type="component" value="Chromosome"/>
</dbReference>
<dbReference type="EMBL" id="CP003539">
    <property type="protein sequence ID" value="AFX99508.1"/>
    <property type="molecule type" value="Genomic_DNA"/>
</dbReference>
<keyword evidence="3" id="KW-1185">Reference proteome</keyword>
<accession>K7Z5X9</accession>
<name>K7Z5X9_9PROT</name>
<keyword evidence="1" id="KW-0812">Transmembrane</keyword>
<feature type="transmembrane region" description="Helical" evidence="1">
    <location>
        <begin position="15"/>
        <end position="40"/>
    </location>
</feature>
<keyword evidence="1" id="KW-0472">Membrane</keyword>
<evidence type="ECO:0000256" key="1">
    <source>
        <dbReference type="SAM" id="Phobius"/>
    </source>
</evidence>